<feature type="domain" description="Tripeptidyl-peptidase II galactose-binding" evidence="13">
    <location>
        <begin position="640"/>
        <end position="726"/>
    </location>
</feature>
<dbReference type="GO" id="GO:0005829">
    <property type="term" value="C:cytosol"/>
    <property type="evidence" value="ECO:0007669"/>
    <property type="project" value="TreeGrafter"/>
</dbReference>
<keyword evidence="3" id="KW-0031">Aminopeptidase</keyword>
<feature type="domain" description="Tripeptidyl peptidase II second Ig-like" evidence="11">
    <location>
        <begin position="764"/>
        <end position="943"/>
    </location>
</feature>
<evidence type="ECO:0000256" key="2">
    <source>
        <dbReference type="ARBA" id="ARBA00011073"/>
    </source>
</evidence>
<dbReference type="Pfam" id="PF12580">
    <property type="entry name" value="TPPII"/>
    <property type="match status" value="1"/>
</dbReference>
<feature type="region of interest" description="Disordered" evidence="9">
    <location>
        <begin position="984"/>
        <end position="1007"/>
    </location>
</feature>
<keyword evidence="6 8" id="KW-0720">Serine protease</keyword>
<feature type="compositionally biased region" description="Acidic residues" evidence="9">
    <location>
        <begin position="998"/>
        <end position="1007"/>
    </location>
</feature>
<evidence type="ECO:0000259" key="10">
    <source>
        <dbReference type="Pfam" id="PF00082"/>
    </source>
</evidence>
<comment type="similarity">
    <text evidence="2 8">Belongs to the peptidase S8 family.</text>
</comment>
<dbReference type="Gene3D" id="1.25.40.710">
    <property type="match status" value="1"/>
</dbReference>
<keyword evidence="15" id="KW-1185">Reference proteome</keyword>
<dbReference type="OMA" id="XRICEVI"/>
<evidence type="ECO:0008006" key="16">
    <source>
        <dbReference type="Google" id="ProtNLM"/>
    </source>
</evidence>
<dbReference type="AlphaFoldDB" id="T0QRZ3"/>
<comment type="catalytic activity">
    <reaction evidence="7">
        <text>Hydrolysis of proteins with broad specificity for peptide bonds, and a preference for a large uncharged residue in P1. Hydrolyzes peptide amides.</text>
        <dbReference type="EC" id="3.4.21.62"/>
    </reaction>
</comment>
<keyword evidence="4 8" id="KW-0645">Protease</keyword>
<accession>T0QRZ3</accession>
<comment type="catalytic activity">
    <reaction evidence="1">
        <text>Release of an N-terminal tripeptide from a polypeptide.</text>
        <dbReference type="EC" id="3.4.14.10"/>
    </reaction>
</comment>
<feature type="domain" description="Tripeptidyl-peptidase II first Ig-like" evidence="12">
    <location>
        <begin position="516"/>
        <end position="624"/>
    </location>
</feature>
<name>T0QRZ3_SAPDV</name>
<reference evidence="14 15" key="1">
    <citation type="submission" date="2012-04" db="EMBL/GenBank/DDBJ databases">
        <title>The Genome Sequence of Saprolegnia declina VS20.</title>
        <authorList>
            <consortium name="The Broad Institute Genome Sequencing Platform"/>
            <person name="Russ C."/>
            <person name="Nusbaum C."/>
            <person name="Tyler B."/>
            <person name="van West P."/>
            <person name="Dieguez-Uribeondo J."/>
            <person name="de Bruijn I."/>
            <person name="Tripathy S."/>
            <person name="Jiang R."/>
            <person name="Young S.K."/>
            <person name="Zeng Q."/>
            <person name="Gargeya S."/>
            <person name="Fitzgerald M."/>
            <person name="Haas B."/>
            <person name="Abouelleil A."/>
            <person name="Alvarado L."/>
            <person name="Arachchi H.M."/>
            <person name="Berlin A."/>
            <person name="Chapman S.B."/>
            <person name="Goldberg J."/>
            <person name="Griggs A."/>
            <person name="Gujja S."/>
            <person name="Hansen M."/>
            <person name="Howarth C."/>
            <person name="Imamovic A."/>
            <person name="Larimer J."/>
            <person name="McCowen C."/>
            <person name="Montmayeur A."/>
            <person name="Murphy C."/>
            <person name="Neiman D."/>
            <person name="Pearson M."/>
            <person name="Priest M."/>
            <person name="Roberts A."/>
            <person name="Saif S."/>
            <person name="Shea T."/>
            <person name="Sisk P."/>
            <person name="Sykes S."/>
            <person name="Wortman J."/>
            <person name="Nusbaum C."/>
            <person name="Birren B."/>
        </authorList>
    </citation>
    <scope>NUCLEOTIDE SEQUENCE [LARGE SCALE GENOMIC DNA]</scope>
    <source>
        <strain evidence="14 15">VS20</strain>
    </source>
</reference>
<gene>
    <name evidence="14" type="ORF">SDRG_05601</name>
</gene>
<evidence type="ECO:0000259" key="11">
    <source>
        <dbReference type="Pfam" id="PF12580"/>
    </source>
</evidence>
<keyword evidence="5 8" id="KW-0378">Hydrolase</keyword>
<evidence type="ECO:0000313" key="15">
    <source>
        <dbReference type="Proteomes" id="UP000030762"/>
    </source>
</evidence>
<protein>
    <recommendedName>
        <fullName evidence="16">Tripeptidyl-peptidase II</fullName>
    </recommendedName>
</protein>
<dbReference type="Gene3D" id="2.60.40.3170">
    <property type="match status" value="1"/>
</dbReference>
<dbReference type="PROSITE" id="PS51892">
    <property type="entry name" value="SUBTILASE"/>
    <property type="match status" value="1"/>
</dbReference>
<dbReference type="GeneID" id="19946328"/>
<dbReference type="InParanoid" id="T0QRZ3"/>
<feature type="active site" description="Charge relay system" evidence="8">
    <location>
        <position position="431"/>
    </location>
</feature>
<evidence type="ECO:0000313" key="14">
    <source>
        <dbReference type="EMBL" id="EQC36765.1"/>
    </source>
</evidence>
<dbReference type="InterPro" id="IPR022398">
    <property type="entry name" value="Peptidase_S8_His-AS"/>
</dbReference>
<dbReference type="eggNOG" id="KOG1114">
    <property type="taxonomic scope" value="Eukaryota"/>
</dbReference>
<dbReference type="STRING" id="1156394.T0QRZ3"/>
<dbReference type="InterPro" id="IPR015500">
    <property type="entry name" value="Peptidase_S8_subtilisin-rel"/>
</dbReference>
<organism evidence="14 15">
    <name type="scientific">Saprolegnia diclina (strain VS20)</name>
    <dbReference type="NCBI Taxonomy" id="1156394"/>
    <lineage>
        <taxon>Eukaryota</taxon>
        <taxon>Sar</taxon>
        <taxon>Stramenopiles</taxon>
        <taxon>Oomycota</taxon>
        <taxon>Saprolegniomycetes</taxon>
        <taxon>Saprolegniales</taxon>
        <taxon>Saprolegniaceae</taxon>
        <taxon>Saprolegnia</taxon>
    </lineage>
</organism>
<evidence type="ECO:0000256" key="3">
    <source>
        <dbReference type="ARBA" id="ARBA00022438"/>
    </source>
</evidence>
<dbReference type="InterPro" id="IPR046939">
    <property type="entry name" value="TPPII_C_sf"/>
</dbReference>
<dbReference type="InterPro" id="IPR000209">
    <property type="entry name" value="Peptidase_S8/S53_dom"/>
</dbReference>
<feature type="active site" description="Charge relay system" evidence="8">
    <location>
        <position position="32"/>
    </location>
</feature>
<evidence type="ECO:0000256" key="5">
    <source>
        <dbReference type="ARBA" id="ARBA00022801"/>
    </source>
</evidence>
<dbReference type="Proteomes" id="UP000030762">
    <property type="component" value="Unassembled WGS sequence"/>
</dbReference>
<dbReference type="VEuPathDB" id="FungiDB:SDRG_05601"/>
<dbReference type="InterPro" id="IPR046940">
    <property type="entry name" value="TPPII_Ig-like_sf"/>
</dbReference>
<dbReference type="GO" id="GO:0004177">
    <property type="term" value="F:aminopeptidase activity"/>
    <property type="evidence" value="ECO:0007669"/>
    <property type="project" value="UniProtKB-KW"/>
</dbReference>
<dbReference type="Pfam" id="PF21316">
    <property type="entry name" value="TPPII_GBD"/>
    <property type="match status" value="1"/>
</dbReference>
<dbReference type="InterPro" id="IPR048383">
    <property type="entry name" value="TPPII_Ig-like-1"/>
</dbReference>
<dbReference type="Pfam" id="PF21223">
    <property type="entry name" value="TPPII_Ig-like-1"/>
    <property type="match status" value="1"/>
</dbReference>
<sequence length="1219" mass="131967">MAGVPRCETDVDGFLRRYPTYDGRNTIVAIFDTGVDMGAAGLHVTTDGKPKLLDVIDATGANDVDMSTVVKAKDGKLKVGKKTWTLNPSWTAVDGSYRIGSKRAYELFPAPLVKRLKAEAKDAFLTLHRAAIDVVQAKLVAWETSERTVDVRRDLLAQLSILDESAKSFDDMGPVYDCILFFDGSEWRAAIDDSGNCDFGAIEAIGVYHKRCEFRCFSDASQLHYAFNVYDNGDVLSIVCDAGSHGTHVASIAAGHDPENAANNGIAPGAQLVSIKIGDTRMGSAETGTAISRGILAVLQHKCDVVNMSYGEHVVHPNHGRSVDLINELVHDHGVTFVGSVGNDGPALGTIKGPCGLSSSVLGVGAYVSRDMMSNVHSLCPPFAESTLYTWSSRGPSLDGDNGISVVAPGGAITSVPHWTLSKQQLKNGTSMAAPHCAGVLALLISSLKAQQIPYHPYSLRHALEATATPLPGVRAQEQGCGLVNTPGAFDHAVRHGPRLSEQPWFLDVRVTSPGRPTARGICLREPFEVTPARVERTIKVTPVFPKAAPNTDRVAYAKTLRLVATQPWVRVPSMLTLCNDGRSFVVSIEIEHLATNEVHDAQILAFETPSDTSPCMRIPVNVIKPLPVTDGVSVTASVAPGKVHRTFLTVPPGATWLNLCVATPDSQSPTTVLHLNQYESMTRPNAKYLHKRFVPDLAADTGVSMSVRADATLELAIAPFWSTSGGPVTLRIDGVFRGILPDPSQVTLHAGDGTTRVDLKAILRTETLLPDAKLQRWTQRLRPTSAHVSPCSSRSAWSDHRSIYQLVLSYKVTQVDDGRVIWRLPLLNGQLYDSPFEAQLLMVFDALKNLVGTSDAYPTEMTLAKGTYVARIRHHEYSVLNGLMQSLLLVDRSVKDVVLPVYAAAENASLQAKPMATTVLAKGAALPIFVGEPPIEKLPKGVAPGDVLTGRITYGKKQPETWRGASCKPDGFALTYTVPPSETKFKEPEAKDAKSPDDDDADTESADADALRDFLVTRVTKKIGKDEFLPQWQHLMTSYPGHLPLLRAHLQHLDVEKTRLDHLSAIVAAADAILAQLLPELPTLAAYYGLRALPSSPAALRKENDKKKALLLDALGRKARALADAAKDVEFASTYTLLQQWASTNSDAKHLHAALYDDTRRGFYGLALQRLYTMTSSSDKPSAAKEILDKKIALCRTLGWAHLASTLSAVTPKDYAPF</sequence>
<dbReference type="Gene3D" id="3.40.50.200">
    <property type="entry name" value="Peptidase S8/S53 domain"/>
    <property type="match status" value="2"/>
</dbReference>
<dbReference type="PANTHER" id="PTHR43806:SF14">
    <property type="entry name" value="TRIPEPTIDYL-PEPTIDASE 2"/>
    <property type="match status" value="1"/>
</dbReference>
<dbReference type="PANTHER" id="PTHR43806">
    <property type="entry name" value="PEPTIDASE S8"/>
    <property type="match status" value="1"/>
</dbReference>
<dbReference type="InterPro" id="IPR023828">
    <property type="entry name" value="Peptidase_S8_Ser-AS"/>
</dbReference>
<dbReference type="InterPro" id="IPR022229">
    <property type="entry name" value="TPPII_Ig-like-2"/>
</dbReference>
<dbReference type="SUPFAM" id="SSF52743">
    <property type="entry name" value="Subtilisin-like"/>
    <property type="match status" value="1"/>
</dbReference>
<dbReference type="PROSITE" id="PS00138">
    <property type="entry name" value="SUBTILASE_SER"/>
    <property type="match status" value="1"/>
</dbReference>
<dbReference type="InterPro" id="IPR048384">
    <property type="entry name" value="TPPII_GBD"/>
</dbReference>
<dbReference type="GO" id="GO:0004252">
    <property type="term" value="F:serine-type endopeptidase activity"/>
    <property type="evidence" value="ECO:0007669"/>
    <property type="project" value="UniProtKB-UniRule"/>
</dbReference>
<dbReference type="GO" id="GO:0008240">
    <property type="term" value="F:tripeptidyl-peptidase activity"/>
    <property type="evidence" value="ECO:0007669"/>
    <property type="project" value="UniProtKB-EC"/>
</dbReference>
<dbReference type="RefSeq" id="XP_008609547.1">
    <property type="nucleotide sequence ID" value="XM_008611325.1"/>
</dbReference>
<proteinExistence type="inferred from homology"/>
<evidence type="ECO:0000256" key="1">
    <source>
        <dbReference type="ARBA" id="ARBA00001910"/>
    </source>
</evidence>
<feature type="active site" description="Charge relay system" evidence="8">
    <location>
        <position position="245"/>
    </location>
</feature>
<dbReference type="GO" id="GO:0006508">
    <property type="term" value="P:proteolysis"/>
    <property type="evidence" value="ECO:0007669"/>
    <property type="project" value="UniProtKB-KW"/>
</dbReference>
<feature type="domain" description="Peptidase S8/S53" evidence="10">
    <location>
        <begin position="23"/>
        <end position="477"/>
    </location>
</feature>
<feature type="compositionally biased region" description="Basic and acidic residues" evidence="9">
    <location>
        <begin position="984"/>
        <end position="997"/>
    </location>
</feature>
<evidence type="ECO:0000259" key="13">
    <source>
        <dbReference type="Pfam" id="PF21316"/>
    </source>
</evidence>
<evidence type="ECO:0000256" key="4">
    <source>
        <dbReference type="ARBA" id="ARBA00022670"/>
    </source>
</evidence>
<evidence type="ECO:0000256" key="6">
    <source>
        <dbReference type="ARBA" id="ARBA00022825"/>
    </source>
</evidence>
<evidence type="ECO:0000256" key="8">
    <source>
        <dbReference type="PROSITE-ProRule" id="PRU01240"/>
    </source>
</evidence>
<dbReference type="Pfam" id="PF00082">
    <property type="entry name" value="Peptidase_S8"/>
    <property type="match status" value="1"/>
</dbReference>
<dbReference type="InterPro" id="IPR050131">
    <property type="entry name" value="Peptidase_S8_subtilisin-like"/>
</dbReference>
<evidence type="ECO:0000256" key="7">
    <source>
        <dbReference type="ARBA" id="ARBA00023529"/>
    </source>
</evidence>
<evidence type="ECO:0000259" key="12">
    <source>
        <dbReference type="Pfam" id="PF21223"/>
    </source>
</evidence>
<dbReference type="PRINTS" id="PR00723">
    <property type="entry name" value="SUBTILISIN"/>
</dbReference>
<evidence type="ECO:0000256" key="9">
    <source>
        <dbReference type="SAM" id="MobiDB-lite"/>
    </source>
</evidence>
<dbReference type="OrthoDB" id="10256524at2759"/>
<dbReference type="InterPro" id="IPR036852">
    <property type="entry name" value="Peptidase_S8/S53_dom_sf"/>
</dbReference>
<dbReference type="EMBL" id="JH767146">
    <property type="protein sequence ID" value="EQC36765.1"/>
    <property type="molecule type" value="Genomic_DNA"/>
</dbReference>
<dbReference type="PROSITE" id="PS00137">
    <property type="entry name" value="SUBTILASE_HIS"/>
    <property type="match status" value="1"/>
</dbReference>